<organism evidence="1 2">
    <name type="scientific">Hafnia alvei</name>
    <dbReference type="NCBI Taxonomy" id="569"/>
    <lineage>
        <taxon>Bacteria</taxon>
        <taxon>Pseudomonadati</taxon>
        <taxon>Pseudomonadota</taxon>
        <taxon>Gammaproteobacteria</taxon>
        <taxon>Enterobacterales</taxon>
        <taxon>Hafniaceae</taxon>
        <taxon>Hafnia</taxon>
    </lineage>
</organism>
<accession>A0ABD7Q2G8</accession>
<proteinExistence type="predicted"/>
<protein>
    <recommendedName>
        <fullName evidence="3">Levan regulatory protein RlsC</fullName>
    </recommendedName>
</protein>
<dbReference type="EMBL" id="SITJ01000077">
    <property type="protein sequence ID" value="TBL65710.1"/>
    <property type="molecule type" value="Genomic_DNA"/>
</dbReference>
<evidence type="ECO:0000313" key="1">
    <source>
        <dbReference type="EMBL" id="TBL65710.1"/>
    </source>
</evidence>
<evidence type="ECO:0008006" key="3">
    <source>
        <dbReference type="Google" id="ProtNLM"/>
    </source>
</evidence>
<reference evidence="1 2" key="1">
    <citation type="submission" date="2019-02" db="EMBL/GenBank/DDBJ databases">
        <title>Comparative genomic analysis of the Hafnia genus genomes.</title>
        <authorList>
            <person name="Zhiqiu Y."/>
            <person name="Chao Y."/>
            <person name="Yuhui D."/>
            <person name="Di H."/>
            <person name="Bin L."/>
        </authorList>
    </citation>
    <scope>NUCLEOTIDE SEQUENCE [LARGE SCALE GENOMIC DNA]</scope>
    <source>
        <strain evidence="1 2">PCM_1210</strain>
    </source>
</reference>
<dbReference type="AlphaFoldDB" id="A0ABD7Q2G8"/>
<name>A0ABD7Q2G8_HAFAL</name>
<dbReference type="Proteomes" id="UP000291600">
    <property type="component" value="Unassembled WGS sequence"/>
</dbReference>
<comment type="caution">
    <text evidence="1">The sequence shown here is derived from an EMBL/GenBank/DDBJ whole genome shotgun (WGS) entry which is preliminary data.</text>
</comment>
<gene>
    <name evidence="1" type="ORF">EYY96_19250</name>
</gene>
<evidence type="ECO:0000313" key="2">
    <source>
        <dbReference type="Proteomes" id="UP000291600"/>
    </source>
</evidence>
<sequence>MSDLLMESLALQRIDLIARMVTANQCNGDDKELAMVWIAEMTTQLIVKLDEYDEQEHRRVSESYQ</sequence>
<dbReference type="RefSeq" id="WP_046358842.1">
    <property type="nucleotide sequence ID" value="NZ_JAHWJA010000001.1"/>
</dbReference>